<keyword evidence="5" id="KW-0067">ATP-binding</keyword>
<proteinExistence type="inferred from homology"/>
<dbReference type="InterPro" id="IPR027417">
    <property type="entry name" value="P-loop_NTPase"/>
</dbReference>
<keyword evidence="5" id="KW-0547">Nucleotide-binding</keyword>
<dbReference type="InterPro" id="IPR003439">
    <property type="entry name" value="ABC_transporter-like_ATP-bd"/>
</dbReference>
<evidence type="ECO:0000256" key="3">
    <source>
        <dbReference type="SAM" id="MobiDB-lite"/>
    </source>
</evidence>
<gene>
    <name evidence="5" type="ORF">HGA03_16260</name>
</gene>
<keyword evidence="6" id="KW-1185">Reference proteome</keyword>
<name>A0A7X6KXW8_9CELL</name>
<dbReference type="RefSeq" id="WP_168631357.1">
    <property type="nucleotide sequence ID" value="NZ_BONL01000005.1"/>
</dbReference>
<dbReference type="GO" id="GO:0005524">
    <property type="term" value="F:ATP binding"/>
    <property type="evidence" value="ECO:0007669"/>
    <property type="project" value="UniProtKB-KW"/>
</dbReference>
<organism evidence="5 6">
    <name type="scientific">Cellulomonas denverensis</name>
    <dbReference type="NCBI Taxonomy" id="264297"/>
    <lineage>
        <taxon>Bacteria</taxon>
        <taxon>Bacillati</taxon>
        <taxon>Actinomycetota</taxon>
        <taxon>Actinomycetes</taxon>
        <taxon>Micrococcales</taxon>
        <taxon>Cellulomonadaceae</taxon>
        <taxon>Cellulomonas</taxon>
    </lineage>
</organism>
<dbReference type="EMBL" id="JAAXOX010000013">
    <property type="protein sequence ID" value="NKY24224.1"/>
    <property type="molecule type" value="Genomic_DNA"/>
</dbReference>
<dbReference type="PROSITE" id="PS50893">
    <property type="entry name" value="ABC_TRANSPORTER_2"/>
    <property type="match status" value="1"/>
</dbReference>
<dbReference type="PANTHER" id="PTHR43335">
    <property type="entry name" value="ABC TRANSPORTER, ATP-BINDING PROTEIN"/>
    <property type="match status" value="1"/>
</dbReference>
<comment type="caution">
    <text evidence="5">The sequence shown here is derived from an EMBL/GenBank/DDBJ whole genome shotgun (WGS) entry which is preliminary data.</text>
</comment>
<reference evidence="5 6" key="1">
    <citation type="submission" date="2020-04" db="EMBL/GenBank/DDBJ databases">
        <title>MicrobeNet Type strains.</title>
        <authorList>
            <person name="Nicholson A.C."/>
        </authorList>
    </citation>
    <scope>NUCLEOTIDE SEQUENCE [LARGE SCALE GENOMIC DNA]</scope>
    <source>
        <strain evidence="5 6">ATCC BAA-788</strain>
    </source>
</reference>
<evidence type="ECO:0000259" key="4">
    <source>
        <dbReference type="PROSITE" id="PS50893"/>
    </source>
</evidence>
<keyword evidence="2" id="KW-0813">Transport</keyword>
<evidence type="ECO:0000313" key="6">
    <source>
        <dbReference type="Proteomes" id="UP000581206"/>
    </source>
</evidence>
<dbReference type="GO" id="GO:0016887">
    <property type="term" value="F:ATP hydrolysis activity"/>
    <property type="evidence" value="ECO:0007669"/>
    <property type="project" value="InterPro"/>
</dbReference>
<dbReference type="PANTHER" id="PTHR43335:SF2">
    <property type="entry name" value="ABC TRANSPORTER, ATP-BINDING PROTEIN"/>
    <property type="match status" value="1"/>
</dbReference>
<comment type="similarity">
    <text evidence="1">Belongs to the ABC transporter superfamily.</text>
</comment>
<sequence length="239" mass="25433">MSTQELPPIDPDQGEPAEPEQPAGLRATDLGMHTAEGWVYRHVTLAADPGQVVELRGSGGTGRSMLLLTLAGRARPSTGTLDVLGFDRPRDIRPRTALARVHDVIGPEPEQTVHQAMTERARWDRVHPRGSDGLGYRIDEVRELTGLDAADHDRIAGLPRVQQTLLAVALALLSRPGVVLLDDLDVGLSAPDQSRVWDALHAAAGHGAVAVASTAGAVPPPPQATRVVVDLHPSHVEES</sequence>
<dbReference type="SUPFAM" id="SSF52540">
    <property type="entry name" value="P-loop containing nucleoside triphosphate hydrolases"/>
    <property type="match status" value="1"/>
</dbReference>
<evidence type="ECO:0000256" key="1">
    <source>
        <dbReference type="ARBA" id="ARBA00005417"/>
    </source>
</evidence>
<protein>
    <submittedName>
        <fullName evidence="5">ATP-binding cassette domain-containing protein</fullName>
    </submittedName>
</protein>
<evidence type="ECO:0000256" key="2">
    <source>
        <dbReference type="ARBA" id="ARBA00022448"/>
    </source>
</evidence>
<feature type="domain" description="ABC transporter" evidence="4">
    <location>
        <begin position="25"/>
        <end position="231"/>
    </location>
</feature>
<accession>A0A7X6KXW8</accession>
<feature type="region of interest" description="Disordered" evidence="3">
    <location>
        <begin position="1"/>
        <end position="24"/>
    </location>
</feature>
<dbReference type="Pfam" id="PF00005">
    <property type="entry name" value="ABC_tran"/>
    <property type="match status" value="1"/>
</dbReference>
<evidence type="ECO:0000313" key="5">
    <source>
        <dbReference type="EMBL" id="NKY24224.1"/>
    </source>
</evidence>
<dbReference type="AlphaFoldDB" id="A0A7X6KXW8"/>
<dbReference type="Gene3D" id="3.40.50.300">
    <property type="entry name" value="P-loop containing nucleotide triphosphate hydrolases"/>
    <property type="match status" value="1"/>
</dbReference>
<dbReference type="Proteomes" id="UP000581206">
    <property type="component" value="Unassembled WGS sequence"/>
</dbReference>